<accession>A0ABS1R7E3</accession>
<comment type="caution">
    <text evidence="2">The sequence shown here is derived from an EMBL/GenBank/DDBJ whole genome shotgun (WGS) entry which is preliminary data.</text>
</comment>
<feature type="domain" description="Flavodoxin-like" evidence="1">
    <location>
        <begin position="8"/>
        <end position="185"/>
    </location>
</feature>
<dbReference type="SUPFAM" id="SSF52218">
    <property type="entry name" value="Flavoproteins"/>
    <property type="match status" value="1"/>
</dbReference>
<dbReference type="PANTHER" id="PTHR30546:SF23">
    <property type="entry name" value="FLAVOPROTEIN-LIKE PROTEIN YCP4-RELATED"/>
    <property type="match status" value="1"/>
</dbReference>
<evidence type="ECO:0000259" key="1">
    <source>
        <dbReference type="PROSITE" id="PS50902"/>
    </source>
</evidence>
<dbReference type="InterPro" id="IPR008254">
    <property type="entry name" value="Flavodoxin/NO_synth"/>
</dbReference>
<dbReference type="EMBL" id="JAERTY010000008">
    <property type="protein sequence ID" value="MBL1409927.1"/>
    <property type="molecule type" value="Genomic_DNA"/>
</dbReference>
<keyword evidence="3" id="KW-1185">Reference proteome</keyword>
<organism evidence="2 3">
    <name type="scientific">Sphingobacterium faecale</name>
    <dbReference type="NCBI Taxonomy" id="2803775"/>
    <lineage>
        <taxon>Bacteria</taxon>
        <taxon>Pseudomonadati</taxon>
        <taxon>Bacteroidota</taxon>
        <taxon>Sphingobacteriia</taxon>
        <taxon>Sphingobacteriales</taxon>
        <taxon>Sphingobacteriaceae</taxon>
        <taxon>Sphingobacterium</taxon>
    </lineage>
</organism>
<dbReference type="InterPro" id="IPR005025">
    <property type="entry name" value="FMN_Rdtase-like_dom"/>
</dbReference>
<dbReference type="PANTHER" id="PTHR30546">
    <property type="entry name" value="FLAVODOXIN-RELATED PROTEIN WRBA-RELATED"/>
    <property type="match status" value="1"/>
</dbReference>
<dbReference type="InterPro" id="IPR029039">
    <property type="entry name" value="Flavoprotein-like_sf"/>
</dbReference>
<evidence type="ECO:0000313" key="2">
    <source>
        <dbReference type="EMBL" id="MBL1409927.1"/>
    </source>
</evidence>
<sequence length="197" mass="21313">MGTKNVKIAVIYHSGNGHTKKLALAVAEGVNRVDDASSLLLNVEEAQTKWEELEKVDGIIFGSPTYMGSVSAEFKAFMDATSPNVFRKSAWQDKLAAGFTNAASRSGDKQFTLQYLANFAAQHHMHWINLGIKSGHNGSFTTENSLNRHGFHTGAAAQSDYDVSAEFAPPEADLETGAWLGTRVATAALQFKYGKGE</sequence>
<proteinExistence type="predicted"/>
<dbReference type="RefSeq" id="WP_202103641.1">
    <property type="nucleotide sequence ID" value="NZ_JAERTY010000008.1"/>
</dbReference>
<protein>
    <submittedName>
        <fullName evidence="2">Flavodoxin family protein</fullName>
    </submittedName>
</protein>
<evidence type="ECO:0000313" key="3">
    <source>
        <dbReference type="Proteomes" id="UP000625283"/>
    </source>
</evidence>
<dbReference type="Pfam" id="PF03358">
    <property type="entry name" value="FMN_red"/>
    <property type="match status" value="1"/>
</dbReference>
<name>A0ABS1R7E3_9SPHI</name>
<dbReference type="PROSITE" id="PS50902">
    <property type="entry name" value="FLAVODOXIN_LIKE"/>
    <property type="match status" value="1"/>
</dbReference>
<reference evidence="2 3" key="1">
    <citation type="submission" date="2021-01" db="EMBL/GenBank/DDBJ databases">
        <title>C459-1 draft genome sequence.</title>
        <authorList>
            <person name="Zhang X.-F."/>
        </authorList>
    </citation>
    <scope>NUCLEOTIDE SEQUENCE [LARGE SCALE GENOMIC DNA]</scope>
    <source>
        <strain evidence="3">C459-1</strain>
    </source>
</reference>
<gene>
    <name evidence="2" type="ORF">JKG61_14305</name>
</gene>
<dbReference type="Gene3D" id="3.40.50.360">
    <property type="match status" value="1"/>
</dbReference>
<dbReference type="Proteomes" id="UP000625283">
    <property type="component" value="Unassembled WGS sequence"/>
</dbReference>